<evidence type="ECO:0000313" key="2">
    <source>
        <dbReference type="Proteomes" id="UP000051660"/>
    </source>
</evidence>
<reference evidence="1 2" key="1">
    <citation type="submission" date="2014-03" db="EMBL/GenBank/DDBJ databases">
        <title>Bradyrhizobium valentinum sp. nov., isolated from effective nodules of Lupinus mariae-josephae, a lupine endemic of basic-lime soils in Eastern Spain.</title>
        <authorList>
            <person name="Duran D."/>
            <person name="Rey L."/>
            <person name="Navarro A."/>
            <person name="Busquets A."/>
            <person name="Imperial J."/>
            <person name="Ruiz-Argueso T."/>
        </authorList>
    </citation>
    <scope>NUCLEOTIDE SEQUENCE [LARGE SCALE GENOMIC DNA]</scope>
    <source>
        <strain evidence="1 2">CCBAU 23086</strain>
    </source>
</reference>
<dbReference type="Proteomes" id="UP000051660">
    <property type="component" value="Unassembled WGS sequence"/>
</dbReference>
<protein>
    <submittedName>
        <fullName evidence="1">Uncharacterized protein</fullName>
    </submittedName>
</protein>
<proteinExistence type="predicted"/>
<dbReference type="AlphaFoldDB" id="A0A0R3N2A8"/>
<dbReference type="EMBL" id="LLYB01000046">
    <property type="protein sequence ID" value="KRR26516.1"/>
    <property type="molecule type" value="Genomic_DNA"/>
</dbReference>
<comment type="caution">
    <text evidence="1">The sequence shown here is derived from an EMBL/GenBank/DDBJ whole genome shotgun (WGS) entry which is preliminary data.</text>
</comment>
<evidence type="ECO:0000313" key="1">
    <source>
        <dbReference type="EMBL" id="KRR26516.1"/>
    </source>
</evidence>
<name>A0A0R3N2A8_9BRAD</name>
<organism evidence="1 2">
    <name type="scientific">Bradyrhizobium lablabi</name>
    <dbReference type="NCBI Taxonomy" id="722472"/>
    <lineage>
        <taxon>Bacteria</taxon>
        <taxon>Pseudomonadati</taxon>
        <taxon>Pseudomonadota</taxon>
        <taxon>Alphaproteobacteria</taxon>
        <taxon>Hyphomicrobiales</taxon>
        <taxon>Nitrobacteraceae</taxon>
        <taxon>Bradyrhizobium</taxon>
    </lineage>
</organism>
<gene>
    <name evidence="1" type="ORF">CQ14_03280</name>
</gene>
<accession>A0A0R3N2A8</accession>
<sequence>MNSLRCRSGRCNCRRSDEHGWLQAVAYGLAGDFMFAEVKRQDQLLATPVRSRQHLGPLCAGCVLAPVHANMPIVMLLSINHSICWLKLIRISRA</sequence>